<name>A0A1M6LMX0_REIAG</name>
<proteinExistence type="inferred from homology"/>
<keyword evidence="3" id="KW-0732">Signal</keyword>
<dbReference type="Gene3D" id="2.120.10.30">
    <property type="entry name" value="TolB, C-terminal domain"/>
    <property type="match status" value="1"/>
</dbReference>
<dbReference type="GO" id="GO:0006508">
    <property type="term" value="P:proteolysis"/>
    <property type="evidence" value="ECO:0007669"/>
    <property type="project" value="UniProtKB-KW"/>
</dbReference>
<dbReference type="InterPro" id="IPR011042">
    <property type="entry name" value="6-blade_b-propeller_TolB-like"/>
</dbReference>
<dbReference type="Proteomes" id="UP000184474">
    <property type="component" value="Unassembled WGS sequence"/>
</dbReference>
<feature type="domain" description="Peptidase S9 prolyl oligopeptidase catalytic" evidence="5">
    <location>
        <begin position="422"/>
        <end position="632"/>
    </location>
</feature>
<dbReference type="AlphaFoldDB" id="A0A1M6LMX0"/>
<sequence length="633" mass="71561">MKILHSIVLLIGLPLLVSAQGLMTPEMLWQLGRVSPVGVSGDKTQVVYGVTQYDAQANTKSTQYFSIPIQGGTASKIENPNNLVADKNLSRDGKYKLSHKAVHIQNVTSQDYYPTLGQSDAYIYDDLMYRHWDSWADGSYNHVIMTDLATGEELDLMKNKLFHSPTMPFGGDEDYIWNPRSHQVLYVTKTKVGTAYATSTNTDIFVYDLNSQTTTNLTKGMMGYDNSPAFSPKGVLAWLSMKRDGYESDKNDIIVEYRGAKYNLTEHWDGTVSSFLWGEKGKNIFFVAPVDGTKQLFVVDFPGSARKMPTVRQLTKGQFDVVNIVGQSGSTLIVGRSDMNHATELYRVNLKNAKFTQLTHVNDEVYASIQMGKVEKRMVTTTDNKQMVTWVIYPPNFDPTKKYPTLLYCQGGPQGALSQFYSYRWNFQLMAAKGYIIVAPNRRGMPGHGVEWNEQISTDYGGQNMQDYLAAIDDVAKESYVDNNRLGAVGASYGGYSVFYLAGMHEGRFKSFIAHDGIFNWRSMYGTTEEMFFMNWDLGGAYWEQDNATAQRSFNEFNPINHVAKWDTPIMIVQGGKDYRVPIGQGLEAFQAAQLRGIKSRLLYLPNENHWVLSAQNALVWQKEFFRWLSETL</sequence>
<accession>A0A1M6LMX0</accession>
<keyword evidence="4" id="KW-0378">Hydrolase</keyword>
<dbReference type="SUPFAM" id="SSF69304">
    <property type="entry name" value="Tricorn protease N-terminal domain"/>
    <property type="match status" value="1"/>
</dbReference>
<dbReference type="GO" id="GO:0004177">
    <property type="term" value="F:aminopeptidase activity"/>
    <property type="evidence" value="ECO:0007669"/>
    <property type="project" value="UniProtKB-KW"/>
</dbReference>
<dbReference type="InterPro" id="IPR001375">
    <property type="entry name" value="Peptidase_S9_cat"/>
</dbReference>
<gene>
    <name evidence="6" type="ORF">SAMN04488028_1011026</name>
</gene>
<dbReference type="GO" id="GO:0004252">
    <property type="term" value="F:serine-type endopeptidase activity"/>
    <property type="evidence" value="ECO:0007669"/>
    <property type="project" value="TreeGrafter"/>
</dbReference>
<evidence type="ECO:0000256" key="4">
    <source>
        <dbReference type="ARBA" id="ARBA00022801"/>
    </source>
</evidence>
<keyword evidence="7" id="KW-1185">Reference proteome</keyword>
<dbReference type="PANTHER" id="PTHR42776">
    <property type="entry name" value="SERINE PEPTIDASE S9 FAMILY MEMBER"/>
    <property type="match status" value="1"/>
</dbReference>
<protein>
    <submittedName>
        <fullName evidence="6">Dipeptidyl aminopeptidase/acylaminoacyl peptidase</fullName>
    </submittedName>
</protein>
<dbReference type="RefSeq" id="WP_073119923.1">
    <property type="nucleotide sequence ID" value="NZ_FRAA01000001.1"/>
</dbReference>
<dbReference type="EMBL" id="FRAA01000001">
    <property type="protein sequence ID" value="SHJ72480.1"/>
    <property type="molecule type" value="Genomic_DNA"/>
</dbReference>
<evidence type="ECO:0000256" key="2">
    <source>
        <dbReference type="ARBA" id="ARBA00022670"/>
    </source>
</evidence>
<comment type="similarity">
    <text evidence="1">Belongs to the peptidase S9C family.</text>
</comment>
<evidence type="ECO:0000256" key="1">
    <source>
        <dbReference type="ARBA" id="ARBA00010040"/>
    </source>
</evidence>
<dbReference type="FunFam" id="3.40.50.1820:FF:000028">
    <property type="entry name" value="S9 family peptidase"/>
    <property type="match status" value="1"/>
</dbReference>
<evidence type="ECO:0000313" key="7">
    <source>
        <dbReference type="Proteomes" id="UP000184474"/>
    </source>
</evidence>
<reference evidence="7" key="1">
    <citation type="submission" date="2016-11" db="EMBL/GenBank/DDBJ databases">
        <authorList>
            <person name="Varghese N."/>
            <person name="Submissions S."/>
        </authorList>
    </citation>
    <scope>NUCLEOTIDE SEQUENCE [LARGE SCALE GENOMIC DNA]</scope>
    <source>
        <strain evidence="7">DSM 26134</strain>
    </source>
</reference>
<keyword evidence="2" id="KW-0645">Protease</keyword>
<dbReference type="SUPFAM" id="SSF53474">
    <property type="entry name" value="alpha/beta-Hydrolases"/>
    <property type="match status" value="1"/>
</dbReference>
<dbReference type="Pfam" id="PF00326">
    <property type="entry name" value="Peptidase_S9"/>
    <property type="match status" value="1"/>
</dbReference>
<dbReference type="PANTHER" id="PTHR42776:SF13">
    <property type="entry name" value="DIPEPTIDYL-PEPTIDASE 5"/>
    <property type="match status" value="1"/>
</dbReference>
<dbReference type="InterPro" id="IPR029058">
    <property type="entry name" value="AB_hydrolase_fold"/>
</dbReference>
<dbReference type="STRING" id="156994.SAMN04488028_1011026"/>
<organism evidence="6 7">
    <name type="scientific">Reichenbachiella agariperforans</name>
    <dbReference type="NCBI Taxonomy" id="156994"/>
    <lineage>
        <taxon>Bacteria</taxon>
        <taxon>Pseudomonadati</taxon>
        <taxon>Bacteroidota</taxon>
        <taxon>Cytophagia</taxon>
        <taxon>Cytophagales</taxon>
        <taxon>Reichenbachiellaceae</taxon>
        <taxon>Reichenbachiella</taxon>
    </lineage>
</organism>
<evidence type="ECO:0000259" key="5">
    <source>
        <dbReference type="Pfam" id="PF00326"/>
    </source>
</evidence>
<evidence type="ECO:0000313" key="6">
    <source>
        <dbReference type="EMBL" id="SHJ72480.1"/>
    </source>
</evidence>
<evidence type="ECO:0000256" key="3">
    <source>
        <dbReference type="ARBA" id="ARBA00022729"/>
    </source>
</evidence>
<dbReference type="Gene3D" id="3.40.50.1820">
    <property type="entry name" value="alpha/beta hydrolase"/>
    <property type="match status" value="1"/>
</dbReference>
<keyword evidence="6" id="KW-0031">Aminopeptidase</keyword>